<gene>
    <name evidence="8" type="ORF">ElyMa_001077500</name>
</gene>
<evidence type="ECO:0000256" key="2">
    <source>
        <dbReference type="ARBA" id="ARBA00022729"/>
    </source>
</evidence>
<evidence type="ECO:0000256" key="4">
    <source>
        <dbReference type="ARBA" id="ARBA00023136"/>
    </source>
</evidence>
<dbReference type="InterPro" id="IPR002000">
    <property type="entry name" value="Lysosome-assoc_membr_glycop"/>
</dbReference>
<proteinExistence type="predicted"/>
<dbReference type="AlphaFoldDB" id="A0AAV4HRC9"/>
<comment type="caution">
    <text evidence="8">The sequence shown here is derived from an EMBL/GenBank/DDBJ whole genome shotgun (WGS) entry which is preliminary data.</text>
</comment>
<evidence type="ECO:0000313" key="8">
    <source>
        <dbReference type="EMBL" id="GFS00658.1"/>
    </source>
</evidence>
<reference evidence="8 9" key="1">
    <citation type="journal article" date="2021" name="Elife">
        <title>Chloroplast acquisition without the gene transfer in kleptoplastic sea slugs, Plakobranchus ocellatus.</title>
        <authorList>
            <person name="Maeda T."/>
            <person name="Takahashi S."/>
            <person name="Yoshida T."/>
            <person name="Shimamura S."/>
            <person name="Takaki Y."/>
            <person name="Nagai Y."/>
            <person name="Toyoda A."/>
            <person name="Suzuki Y."/>
            <person name="Arimoto A."/>
            <person name="Ishii H."/>
            <person name="Satoh N."/>
            <person name="Nishiyama T."/>
            <person name="Hasebe M."/>
            <person name="Maruyama T."/>
            <person name="Minagawa J."/>
            <person name="Obokata J."/>
            <person name="Shigenobu S."/>
        </authorList>
    </citation>
    <scope>NUCLEOTIDE SEQUENCE [LARGE SCALE GENOMIC DNA]</scope>
</reference>
<keyword evidence="2 7" id="KW-0732">Signal</keyword>
<feature type="chain" id="PRO_5043484025" evidence="7">
    <location>
        <begin position="23"/>
        <end position="252"/>
    </location>
</feature>
<keyword evidence="9" id="KW-1185">Reference proteome</keyword>
<dbReference type="GO" id="GO:0005765">
    <property type="term" value="C:lysosomal membrane"/>
    <property type="evidence" value="ECO:0007669"/>
    <property type="project" value="TreeGrafter"/>
</dbReference>
<evidence type="ECO:0000256" key="3">
    <source>
        <dbReference type="ARBA" id="ARBA00022989"/>
    </source>
</evidence>
<name>A0AAV4HRC9_9GAST</name>
<feature type="signal peptide" evidence="7">
    <location>
        <begin position="1"/>
        <end position="22"/>
    </location>
</feature>
<evidence type="ECO:0000313" key="9">
    <source>
        <dbReference type="Proteomes" id="UP000762676"/>
    </source>
</evidence>
<keyword evidence="1 6" id="KW-0812">Transmembrane</keyword>
<dbReference type="Gene3D" id="2.40.160.110">
    <property type="match status" value="1"/>
</dbReference>
<evidence type="ECO:0000256" key="1">
    <source>
        <dbReference type="ARBA" id="ARBA00022692"/>
    </source>
</evidence>
<keyword evidence="3 6" id="KW-1133">Transmembrane helix</keyword>
<dbReference type="GO" id="GO:0072594">
    <property type="term" value="P:establishment of protein localization to organelle"/>
    <property type="evidence" value="ECO:0007669"/>
    <property type="project" value="TreeGrafter"/>
</dbReference>
<dbReference type="Proteomes" id="UP000762676">
    <property type="component" value="Unassembled WGS sequence"/>
</dbReference>
<dbReference type="PANTHER" id="PTHR11506:SF2">
    <property type="entry name" value="MACROSIALIN"/>
    <property type="match status" value="1"/>
</dbReference>
<keyword evidence="4 6" id="KW-0472">Membrane</keyword>
<evidence type="ECO:0000256" key="5">
    <source>
        <dbReference type="ARBA" id="ARBA00023180"/>
    </source>
</evidence>
<dbReference type="EMBL" id="BMAT01002172">
    <property type="protein sequence ID" value="GFS00658.1"/>
    <property type="molecule type" value="Genomic_DNA"/>
</dbReference>
<accession>A0AAV4HRC9</accession>
<keyword evidence="5" id="KW-0325">Glycoprotein</keyword>
<organism evidence="8 9">
    <name type="scientific">Elysia marginata</name>
    <dbReference type="NCBI Taxonomy" id="1093978"/>
    <lineage>
        <taxon>Eukaryota</taxon>
        <taxon>Metazoa</taxon>
        <taxon>Spiralia</taxon>
        <taxon>Lophotrochozoa</taxon>
        <taxon>Mollusca</taxon>
        <taxon>Gastropoda</taxon>
        <taxon>Heterobranchia</taxon>
        <taxon>Euthyneura</taxon>
        <taxon>Panpulmonata</taxon>
        <taxon>Sacoglossa</taxon>
        <taxon>Placobranchoidea</taxon>
        <taxon>Plakobranchidae</taxon>
        <taxon>Elysia</taxon>
    </lineage>
</organism>
<dbReference type="GO" id="GO:0031902">
    <property type="term" value="C:late endosome membrane"/>
    <property type="evidence" value="ECO:0007669"/>
    <property type="project" value="TreeGrafter"/>
</dbReference>
<dbReference type="PANTHER" id="PTHR11506">
    <property type="entry name" value="LYSOSOME-ASSOCIATED MEMBRANE GLYCOPROTEIN"/>
    <property type="match status" value="1"/>
</dbReference>
<evidence type="ECO:0000256" key="7">
    <source>
        <dbReference type="SAM" id="SignalP"/>
    </source>
</evidence>
<dbReference type="GO" id="GO:0005886">
    <property type="term" value="C:plasma membrane"/>
    <property type="evidence" value="ECO:0007669"/>
    <property type="project" value="TreeGrafter"/>
</dbReference>
<protein>
    <submittedName>
        <fullName evidence="8">Uncharacterized protein</fullName>
    </submittedName>
</protein>
<sequence>MAKQNTLLVSYVVFLTLPCVTTKLFEVQSSKGHACTLLDLDFRIIVTASTKESLNEVTSKLLTQNSTITAVGNCRSAGTRRKIVLLFSDSSETVVGQFMHFVFRLRDNEVFLSRKFEFIPHITFPELFPRTSLVKFKDPHVVNLGEIGTSYQCLTTESTSYGQTSRAKDNYIYSVNVEATRIHAQAYFVYDSKFSDATQCTTPRPKNIAQIVVGGIFICFLVTGVAVSVCLHIFCTRYQREIKTDYMDSSSP</sequence>
<evidence type="ECO:0000256" key="6">
    <source>
        <dbReference type="SAM" id="Phobius"/>
    </source>
</evidence>
<feature type="transmembrane region" description="Helical" evidence="6">
    <location>
        <begin position="208"/>
        <end position="234"/>
    </location>
</feature>